<dbReference type="Proteomes" id="UP000327157">
    <property type="component" value="Unassembled WGS sequence"/>
</dbReference>
<dbReference type="PANTHER" id="PTHR47481">
    <property type="match status" value="1"/>
</dbReference>
<dbReference type="OrthoDB" id="1752352at2759"/>
<name>A0A5N5FQV4_9ROSA</name>
<dbReference type="PANTHER" id="PTHR47481:SF30">
    <property type="entry name" value="CCHC-TYPE DOMAIN-CONTAINING PROTEIN"/>
    <property type="match status" value="1"/>
</dbReference>
<sequence length="153" mass="16156">MNAIANNLALAGKPVDDDELVQIILNNLGSAFEMTVNAAQASDTPITYPTFEALLLTTERRMAEQIVPLVESASVNAFVAAKGRGGRSRGGGRAGFPSNRGGINQRGFGPRNNNNNYQRVPTNNGERFVTGGGRITCHICGKKGILPLTVTSA</sequence>
<feature type="compositionally biased region" description="Polar residues" evidence="1">
    <location>
        <begin position="111"/>
        <end position="123"/>
    </location>
</feature>
<organism evidence="2 3">
    <name type="scientific">Pyrus ussuriensis x Pyrus communis</name>
    <dbReference type="NCBI Taxonomy" id="2448454"/>
    <lineage>
        <taxon>Eukaryota</taxon>
        <taxon>Viridiplantae</taxon>
        <taxon>Streptophyta</taxon>
        <taxon>Embryophyta</taxon>
        <taxon>Tracheophyta</taxon>
        <taxon>Spermatophyta</taxon>
        <taxon>Magnoliopsida</taxon>
        <taxon>eudicotyledons</taxon>
        <taxon>Gunneridae</taxon>
        <taxon>Pentapetalae</taxon>
        <taxon>rosids</taxon>
        <taxon>fabids</taxon>
        <taxon>Rosales</taxon>
        <taxon>Rosaceae</taxon>
        <taxon>Amygdaloideae</taxon>
        <taxon>Maleae</taxon>
        <taxon>Pyrus</taxon>
    </lineage>
</organism>
<proteinExistence type="predicted"/>
<gene>
    <name evidence="2" type="ORF">D8674_042380</name>
</gene>
<keyword evidence="3" id="KW-1185">Reference proteome</keyword>
<feature type="region of interest" description="Disordered" evidence="1">
    <location>
        <begin position="83"/>
        <end position="123"/>
    </location>
</feature>
<reference evidence="2 3" key="1">
    <citation type="submission" date="2019-09" db="EMBL/GenBank/DDBJ databases">
        <authorList>
            <person name="Ou C."/>
        </authorList>
    </citation>
    <scope>NUCLEOTIDE SEQUENCE [LARGE SCALE GENOMIC DNA]</scope>
    <source>
        <strain evidence="2">S2</strain>
        <tissue evidence="2">Leaf</tissue>
    </source>
</reference>
<protein>
    <submittedName>
        <fullName evidence="2">Uncharacterized protein</fullName>
    </submittedName>
</protein>
<evidence type="ECO:0000313" key="3">
    <source>
        <dbReference type="Proteomes" id="UP000327157"/>
    </source>
</evidence>
<dbReference type="AlphaFoldDB" id="A0A5N5FQV4"/>
<dbReference type="EMBL" id="SMOL01000652">
    <property type="protein sequence ID" value="KAB2604031.1"/>
    <property type="molecule type" value="Genomic_DNA"/>
</dbReference>
<reference evidence="2 3" key="2">
    <citation type="submission" date="2019-11" db="EMBL/GenBank/DDBJ databases">
        <title>A de novo genome assembly of a pear dwarfing rootstock.</title>
        <authorList>
            <person name="Wang F."/>
            <person name="Wang J."/>
            <person name="Li S."/>
            <person name="Zhang Y."/>
            <person name="Fang M."/>
            <person name="Ma L."/>
            <person name="Zhao Y."/>
            <person name="Jiang S."/>
        </authorList>
    </citation>
    <scope>NUCLEOTIDE SEQUENCE [LARGE SCALE GENOMIC DNA]</scope>
    <source>
        <strain evidence="2">S2</strain>
        <tissue evidence="2">Leaf</tissue>
    </source>
</reference>
<evidence type="ECO:0000256" key="1">
    <source>
        <dbReference type="SAM" id="MobiDB-lite"/>
    </source>
</evidence>
<evidence type="ECO:0000313" key="2">
    <source>
        <dbReference type="EMBL" id="KAB2604031.1"/>
    </source>
</evidence>
<accession>A0A5N5FQV4</accession>
<comment type="caution">
    <text evidence="2">The sequence shown here is derived from an EMBL/GenBank/DDBJ whole genome shotgun (WGS) entry which is preliminary data.</text>
</comment>